<feature type="transmembrane region" description="Helical" evidence="11">
    <location>
        <begin position="12"/>
        <end position="38"/>
    </location>
</feature>
<dbReference type="SUPFAM" id="SSF81321">
    <property type="entry name" value="Family A G protein-coupled receptor-like"/>
    <property type="match status" value="1"/>
</dbReference>
<keyword evidence="5 11" id="KW-1133">Transmembrane helix</keyword>
<keyword evidence="4 10" id="KW-0812">Transmembrane</keyword>
<dbReference type="PANTHER" id="PTHR24228">
    <property type="entry name" value="B2 BRADYKININ RECEPTOR/ANGIOTENSIN II RECEPTOR"/>
    <property type="match status" value="1"/>
</dbReference>
<reference evidence="13" key="2">
    <citation type="journal article" date="2015" name="Gigascience">
        <title>Reconstructing a comprehensive transcriptome assembly of a white-pupal translocated strain of the pest fruit fly Bactrocera cucurbitae.</title>
        <authorList>
            <person name="Sim S.B."/>
            <person name="Calla B."/>
            <person name="Hall B."/>
            <person name="DeRego T."/>
            <person name="Geib S.M."/>
        </authorList>
    </citation>
    <scope>NUCLEOTIDE SEQUENCE</scope>
</reference>
<keyword evidence="6 10" id="KW-0297">G-protein coupled receptor</keyword>
<dbReference type="CDD" id="cd15210">
    <property type="entry name" value="7tmA_GPR84-like"/>
    <property type="match status" value="1"/>
</dbReference>
<comment type="similarity">
    <text evidence="2 10">Belongs to the G-protein coupled receptor 1 family.</text>
</comment>
<dbReference type="GO" id="GO:0005886">
    <property type="term" value="C:plasma membrane"/>
    <property type="evidence" value="ECO:0007669"/>
    <property type="project" value="UniProtKB-SubCell"/>
</dbReference>
<dbReference type="PRINTS" id="PR00237">
    <property type="entry name" value="GPCRRHODOPSN"/>
</dbReference>
<evidence type="ECO:0000256" key="10">
    <source>
        <dbReference type="RuleBase" id="RU000688"/>
    </source>
</evidence>
<evidence type="ECO:0000313" key="13">
    <source>
        <dbReference type="EMBL" id="JAD10525.1"/>
    </source>
</evidence>
<comment type="subcellular location">
    <subcellularLocation>
        <location evidence="1">Cell membrane</location>
        <topology evidence="1">Multi-pass membrane protein</topology>
    </subcellularLocation>
</comment>
<dbReference type="OrthoDB" id="6117944at2759"/>
<dbReference type="GeneID" id="105219642"/>
<dbReference type="PROSITE" id="PS50262">
    <property type="entry name" value="G_PROTEIN_RECEP_F1_2"/>
    <property type="match status" value="1"/>
</dbReference>
<proteinExistence type="inferred from homology"/>
<evidence type="ECO:0000256" key="5">
    <source>
        <dbReference type="ARBA" id="ARBA00022989"/>
    </source>
</evidence>
<dbReference type="PANTHER" id="PTHR24228:SF71">
    <property type="entry name" value="PROTEIN TRAPPED IN ENDODERM-1"/>
    <property type="match status" value="1"/>
</dbReference>
<feature type="transmembrane region" description="Helical" evidence="11">
    <location>
        <begin position="91"/>
        <end position="117"/>
    </location>
</feature>
<dbReference type="RefSeq" id="XP_054088613.1">
    <property type="nucleotide sequence ID" value="XM_054232638.1"/>
</dbReference>
<dbReference type="PROSITE" id="PS00237">
    <property type="entry name" value="G_PROTEIN_RECEP_F1_1"/>
    <property type="match status" value="1"/>
</dbReference>
<name>A0A0A1XHY2_ZEUCU</name>
<dbReference type="CTD" id="140439"/>
<gene>
    <name evidence="13" type="primary">Tre1</name>
    <name evidence="13" type="ORF">g.27470</name>
</gene>
<dbReference type="AlphaFoldDB" id="A0A0A1XHY2"/>
<feature type="transmembrane region" description="Helical" evidence="11">
    <location>
        <begin position="129"/>
        <end position="153"/>
    </location>
</feature>
<dbReference type="FunFam" id="1.20.1070.10:FF:000312">
    <property type="entry name" value="protein trapped in endoderm-1"/>
    <property type="match status" value="1"/>
</dbReference>
<dbReference type="InterPro" id="IPR000276">
    <property type="entry name" value="GPCR_Rhodpsn"/>
</dbReference>
<evidence type="ECO:0000256" key="1">
    <source>
        <dbReference type="ARBA" id="ARBA00004651"/>
    </source>
</evidence>
<keyword evidence="7 11" id="KW-0472">Membrane</keyword>
<dbReference type="GO" id="GO:0004930">
    <property type="term" value="F:G protein-coupled receptor activity"/>
    <property type="evidence" value="ECO:0007669"/>
    <property type="project" value="UniProtKB-KW"/>
</dbReference>
<evidence type="ECO:0000256" key="7">
    <source>
        <dbReference type="ARBA" id="ARBA00023136"/>
    </source>
</evidence>
<feature type="transmembrane region" description="Helical" evidence="11">
    <location>
        <begin position="50"/>
        <end position="71"/>
    </location>
</feature>
<dbReference type="RefSeq" id="XP_011194217.1">
    <property type="nucleotide sequence ID" value="XM_011195915.3"/>
</dbReference>
<dbReference type="InterPro" id="IPR017452">
    <property type="entry name" value="GPCR_Rhodpsn_7TM"/>
</dbReference>
<evidence type="ECO:0000256" key="2">
    <source>
        <dbReference type="ARBA" id="ARBA00010663"/>
    </source>
</evidence>
<evidence type="ECO:0000256" key="4">
    <source>
        <dbReference type="ARBA" id="ARBA00022692"/>
    </source>
</evidence>
<evidence type="ECO:0000256" key="8">
    <source>
        <dbReference type="ARBA" id="ARBA00023170"/>
    </source>
</evidence>
<keyword evidence="3" id="KW-1003">Cell membrane</keyword>
<evidence type="ECO:0000256" key="6">
    <source>
        <dbReference type="ARBA" id="ARBA00023040"/>
    </source>
</evidence>
<protein>
    <submittedName>
        <fullName evidence="13">Protein trapped in endoderm-1</fullName>
    </submittedName>
</protein>
<keyword evidence="8 10" id="KW-0675">Receptor</keyword>
<dbReference type="EMBL" id="GBXI01003767">
    <property type="protein sequence ID" value="JAD10525.1"/>
    <property type="molecule type" value="Transcribed_RNA"/>
</dbReference>
<feature type="domain" description="G-protein coupled receptors family 1 profile" evidence="12">
    <location>
        <begin position="29"/>
        <end position="289"/>
    </location>
</feature>
<evidence type="ECO:0000256" key="3">
    <source>
        <dbReference type="ARBA" id="ARBA00022475"/>
    </source>
</evidence>
<reference evidence="13" key="1">
    <citation type="submission" date="2014-11" db="EMBL/GenBank/DDBJ databases">
        <authorList>
            <person name="Geib S."/>
        </authorList>
    </citation>
    <scope>NUCLEOTIDE SEQUENCE</scope>
</reference>
<evidence type="ECO:0000256" key="9">
    <source>
        <dbReference type="ARBA" id="ARBA00023224"/>
    </source>
</evidence>
<evidence type="ECO:0000256" key="11">
    <source>
        <dbReference type="SAM" id="Phobius"/>
    </source>
</evidence>
<feature type="transmembrane region" description="Helical" evidence="11">
    <location>
        <begin position="235"/>
        <end position="256"/>
    </location>
</feature>
<keyword evidence="9 10" id="KW-0807">Transducer</keyword>
<sequence length="357" mass="40679">MGENIIYPHAATLFAAICASIFAITGIFGNLITIIALLKCPKIRVHATTAFILSLSVSDLLFCSFSLPLTAVRFYEEKWTFGDSLCKIFPVIFYGNVAVSLLSMVGITLNRYILIAFHSIYVQIYKRKYILLQLLFIWSTSFLLLLPPILGIWGEMGLDEVTFSCTILKKNEKSIKKTLFLIGFLLPCIVIIVSYSCIYLTVLRQKRKMETHRNYKVASNESVFTSRKQKEDNRLTVMMVSIFGCFLGCFLPLMLANVVDDERKTNYPWFHIMASVMAWASSVINPVIYAASNRNYRIAYYNTLKHLKFWGKPLSSIHSRSVHPSKNEDFTGPIRSIPLFQVTSEKNVNNLCQTYSV</sequence>
<feature type="transmembrane region" description="Helical" evidence="11">
    <location>
        <begin position="268"/>
        <end position="291"/>
    </location>
</feature>
<dbReference type="SMART" id="SM01381">
    <property type="entry name" value="7TM_GPCR_Srsx"/>
    <property type="match status" value="1"/>
</dbReference>
<accession>A0A0A1XHY2</accession>
<evidence type="ECO:0000259" key="12">
    <source>
        <dbReference type="PROSITE" id="PS50262"/>
    </source>
</evidence>
<dbReference type="Gene3D" id="1.20.1070.10">
    <property type="entry name" value="Rhodopsin 7-helix transmembrane proteins"/>
    <property type="match status" value="1"/>
</dbReference>
<organism evidence="13">
    <name type="scientific">Zeugodacus cucurbitae</name>
    <name type="common">Melon fruit fly</name>
    <name type="synonym">Bactrocera cucurbitae</name>
    <dbReference type="NCBI Taxonomy" id="28588"/>
    <lineage>
        <taxon>Eukaryota</taxon>
        <taxon>Metazoa</taxon>
        <taxon>Ecdysozoa</taxon>
        <taxon>Arthropoda</taxon>
        <taxon>Hexapoda</taxon>
        <taxon>Insecta</taxon>
        <taxon>Pterygota</taxon>
        <taxon>Neoptera</taxon>
        <taxon>Endopterygota</taxon>
        <taxon>Diptera</taxon>
        <taxon>Brachycera</taxon>
        <taxon>Muscomorpha</taxon>
        <taxon>Tephritoidea</taxon>
        <taxon>Tephritidae</taxon>
        <taxon>Zeugodacus</taxon>
        <taxon>Zeugodacus</taxon>
    </lineage>
</organism>
<dbReference type="Pfam" id="PF00001">
    <property type="entry name" value="7tm_1"/>
    <property type="match status" value="1"/>
</dbReference>
<feature type="transmembrane region" description="Helical" evidence="11">
    <location>
        <begin position="179"/>
        <end position="203"/>
    </location>
</feature>